<proteinExistence type="predicted"/>
<dbReference type="RefSeq" id="WP_046788332.1">
    <property type="nucleotide sequence ID" value="NZ_JACARV010000047.1"/>
</dbReference>
<gene>
    <name evidence="2" type="primary">bcsF</name>
    <name evidence="2" type="ORF">HX798_16865</name>
</gene>
<dbReference type="EMBL" id="JACARV010000047">
    <property type="protein sequence ID" value="NWC81949.1"/>
    <property type="molecule type" value="Genomic_DNA"/>
</dbReference>
<dbReference type="InterPro" id="IPR019995">
    <property type="entry name" value="Cellulose_BcsF/YhjT"/>
</dbReference>
<accession>A0A7Y8D2T3</accession>
<evidence type="ECO:0000313" key="3">
    <source>
        <dbReference type="Proteomes" id="UP000542695"/>
    </source>
</evidence>
<dbReference type="Proteomes" id="UP000542695">
    <property type="component" value="Unassembled WGS sequence"/>
</dbReference>
<keyword evidence="1" id="KW-0812">Transmembrane</keyword>
<name>A0A7Y8D2T3_PSEPU</name>
<dbReference type="NCBIfam" id="TIGR03493">
    <property type="entry name" value="cellullose_BcsF"/>
    <property type="match status" value="1"/>
</dbReference>
<comment type="caution">
    <text evidence="2">The sequence shown here is derived from an EMBL/GenBank/DDBJ whole genome shotgun (WGS) entry which is preliminary data.</text>
</comment>
<dbReference type="Pfam" id="PF11120">
    <property type="entry name" value="CBP_BcsF"/>
    <property type="match status" value="1"/>
</dbReference>
<reference evidence="2 3" key="1">
    <citation type="submission" date="2020-04" db="EMBL/GenBank/DDBJ databases">
        <title>Molecular characterization of pseudomonads from Agaricus bisporus reveal novel blotch 2 pathogens in Western Europe.</title>
        <authorList>
            <person name="Taparia T."/>
            <person name="Krijger M."/>
            <person name="Haynes E."/>
            <person name="Elpinstone J.G."/>
            <person name="Noble R."/>
            <person name="Van Der Wolf J."/>
        </authorList>
    </citation>
    <scope>NUCLEOTIDE SEQUENCE [LARGE SCALE GENOMIC DNA]</scope>
    <source>
        <strain evidence="2 3">P7765</strain>
    </source>
</reference>
<evidence type="ECO:0000256" key="1">
    <source>
        <dbReference type="SAM" id="Phobius"/>
    </source>
</evidence>
<organism evidence="2 3">
    <name type="scientific">Pseudomonas putida</name>
    <name type="common">Arthrobacter siderocapsulatus</name>
    <dbReference type="NCBI Taxonomy" id="303"/>
    <lineage>
        <taxon>Bacteria</taxon>
        <taxon>Pseudomonadati</taxon>
        <taxon>Pseudomonadota</taxon>
        <taxon>Gammaproteobacteria</taxon>
        <taxon>Pseudomonadales</taxon>
        <taxon>Pseudomonadaceae</taxon>
        <taxon>Pseudomonas</taxon>
    </lineage>
</organism>
<keyword evidence="1" id="KW-1133">Transmembrane helix</keyword>
<dbReference type="AlphaFoldDB" id="A0A7Y8D2T3"/>
<evidence type="ECO:0000313" key="2">
    <source>
        <dbReference type="EMBL" id="NWC81949.1"/>
    </source>
</evidence>
<feature type="transmembrane region" description="Helical" evidence="1">
    <location>
        <begin position="6"/>
        <end position="27"/>
    </location>
</feature>
<keyword evidence="1" id="KW-0472">Membrane</keyword>
<protein>
    <submittedName>
        <fullName evidence="2">Cellulose biosynthesis protein BcsF</fullName>
    </submittedName>
</protein>
<sequence length="61" mass="7064">MNFAQLLQVIGISALVTLVLVLFVVRIRAVVQGWLNRHLHPRYLKPVGVRRRVVHQDSDHE</sequence>